<proteinExistence type="predicted"/>
<protein>
    <submittedName>
        <fullName evidence="2">Uncharacterized protein</fullName>
    </submittedName>
</protein>
<keyword evidence="3" id="KW-1185">Reference proteome</keyword>
<name>A0A9P7AH88_9AGAM</name>
<feature type="compositionally biased region" description="Polar residues" evidence="1">
    <location>
        <begin position="210"/>
        <end position="221"/>
    </location>
</feature>
<comment type="caution">
    <text evidence="2">The sequence shown here is derived from an EMBL/GenBank/DDBJ whole genome shotgun (WGS) entry which is preliminary data.</text>
</comment>
<feature type="region of interest" description="Disordered" evidence="1">
    <location>
        <begin position="1"/>
        <end position="23"/>
    </location>
</feature>
<evidence type="ECO:0000256" key="1">
    <source>
        <dbReference type="SAM" id="MobiDB-lite"/>
    </source>
</evidence>
<dbReference type="AlphaFoldDB" id="A0A9P7AH88"/>
<dbReference type="GeneID" id="64600953"/>
<gene>
    <name evidence="2" type="ORF">HD556DRAFT_1447033</name>
</gene>
<evidence type="ECO:0000313" key="2">
    <source>
        <dbReference type="EMBL" id="KAG1789418.1"/>
    </source>
</evidence>
<dbReference type="OrthoDB" id="2369050at2759"/>
<dbReference type="Proteomes" id="UP000719766">
    <property type="component" value="Unassembled WGS sequence"/>
</dbReference>
<feature type="compositionally biased region" description="Basic and acidic residues" evidence="1">
    <location>
        <begin position="199"/>
        <end position="209"/>
    </location>
</feature>
<organism evidence="2 3">
    <name type="scientific">Suillus plorans</name>
    <dbReference type="NCBI Taxonomy" id="116603"/>
    <lineage>
        <taxon>Eukaryota</taxon>
        <taxon>Fungi</taxon>
        <taxon>Dikarya</taxon>
        <taxon>Basidiomycota</taxon>
        <taxon>Agaricomycotina</taxon>
        <taxon>Agaricomycetes</taxon>
        <taxon>Agaricomycetidae</taxon>
        <taxon>Boletales</taxon>
        <taxon>Suillineae</taxon>
        <taxon>Suillaceae</taxon>
        <taxon>Suillus</taxon>
    </lineage>
</organism>
<dbReference type="RefSeq" id="XP_041156490.1">
    <property type="nucleotide sequence ID" value="XM_041307189.1"/>
</dbReference>
<reference evidence="2" key="1">
    <citation type="journal article" date="2020" name="New Phytol.">
        <title>Comparative genomics reveals dynamic genome evolution in host specialist ectomycorrhizal fungi.</title>
        <authorList>
            <person name="Lofgren L.A."/>
            <person name="Nguyen N.H."/>
            <person name="Vilgalys R."/>
            <person name="Ruytinx J."/>
            <person name="Liao H.L."/>
            <person name="Branco S."/>
            <person name="Kuo A."/>
            <person name="LaButti K."/>
            <person name="Lipzen A."/>
            <person name="Andreopoulos W."/>
            <person name="Pangilinan J."/>
            <person name="Riley R."/>
            <person name="Hundley H."/>
            <person name="Na H."/>
            <person name="Barry K."/>
            <person name="Grigoriev I.V."/>
            <person name="Stajich J.E."/>
            <person name="Kennedy P.G."/>
        </authorList>
    </citation>
    <scope>NUCLEOTIDE SEQUENCE</scope>
    <source>
        <strain evidence="2">S12</strain>
    </source>
</reference>
<dbReference type="EMBL" id="JABBWE010000059">
    <property type="protein sequence ID" value="KAG1789418.1"/>
    <property type="molecule type" value="Genomic_DNA"/>
</dbReference>
<feature type="region of interest" description="Disordered" evidence="1">
    <location>
        <begin position="191"/>
        <end position="238"/>
    </location>
</feature>
<evidence type="ECO:0000313" key="3">
    <source>
        <dbReference type="Proteomes" id="UP000719766"/>
    </source>
</evidence>
<accession>A0A9P7AH88</accession>
<sequence length="329" mass="37020">MSAPSKLTRVEQQAANKPPSLTAGEISPEVFRAWEMGCRQFFMHKEIPEGEMVKKVAWGMQEPIIQDWYLNDQDRFNKLSFADYIKEVHAYWLPADWADSVRQKMLSSTQGQKPFNEWAVEVQSKNTLLRDSTLHLNDTNLKYHLESHMHPDLAAEYRTEQITETNLRKWIEKVRLLDEKRLRHLAKHKEAAEAAWRAKRGETTTDRRLASSSCFNSKAGQTTSSSTSSKPFTRLPPLTDDERQLLRDNEGCFKCREPFVHHSSSNCSKGFPDGATYKSLTAASVAAKKGRKGTTTVAAVGIQDTVAVVMPSAALGDGTDSGEECVVLQ</sequence>